<proteinExistence type="predicted"/>
<dbReference type="SUPFAM" id="SSF55729">
    <property type="entry name" value="Acyl-CoA N-acyltransferases (Nat)"/>
    <property type="match status" value="1"/>
</dbReference>
<keyword evidence="1" id="KW-1185">Reference proteome</keyword>
<organism evidence="1 2">
    <name type="scientific">Strongyloides venezuelensis</name>
    <name type="common">Threadworm</name>
    <dbReference type="NCBI Taxonomy" id="75913"/>
    <lineage>
        <taxon>Eukaryota</taxon>
        <taxon>Metazoa</taxon>
        <taxon>Ecdysozoa</taxon>
        <taxon>Nematoda</taxon>
        <taxon>Chromadorea</taxon>
        <taxon>Rhabditida</taxon>
        <taxon>Tylenchina</taxon>
        <taxon>Panagrolaimomorpha</taxon>
        <taxon>Strongyloidoidea</taxon>
        <taxon>Strongyloididae</taxon>
        <taxon>Strongyloides</taxon>
    </lineage>
</organism>
<accession>A0A0K0FCH0</accession>
<dbReference type="AlphaFoldDB" id="A0A0K0FCH0"/>
<dbReference type="GO" id="GO:0008080">
    <property type="term" value="F:N-acetyltransferase activity"/>
    <property type="evidence" value="ECO:0007669"/>
    <property type="project" value="TreeGrafter"/>
</dbReference>
<dbReference type="InterPro" id="IPR016181">
    <property type="entry name" value="Acyl_CoA_acyltransferase"/>
</dbReference>
<name>A0A0K0FCH0_STRVS</name>
<dbReference type="PANTHER" id="PTHR20905">
    <property type="entry name" value="N-ACETYLTRANSFERASE-RELATED"/>
    <property type="match status" value="1"/>
</dbReference>
<reference evidence="2" key="2">
    <citation type="submission" date="2015-08" db="UniProtKB">
        <authorList>
            <consortium name="WormBaseParasite"/>
        </authorList>
    </citation>
    <scope>IDENTIFICATION</scope>
</reference>
<reference evidence="1" key="1">
    <citation type="submission" date="2014-07" db="EMBL/GenBank/DDBJ databases">
        <authorList>
            <person name="Martin A.A"/>
            <person name="De Silva N."/>
        </authorList>
    </citation>
    <scope>NUCLEOTIDE SEQUENCE</scope>
</reference>
<evidence type="ECO:0000313" key="1">
    <source>
        <dbReference type="Proteomes" id="UP000035680"/>
    </source>
</evidence>
<dbReference type="STRING" id="75913.A0A0K0FCH0"/>
<dbReference type="PANTHER" id="PTHR20905:SF30">
    <property type="entry name" value="N-ACETYLTRANSFERASE DOMAIN-CONTAINING PROTEIN"/>
    <property type="match status" value="1"/>
</dbReference>
<dbReference type="Proteomes" id="UP000035680">
    <property type="component" value="Unassembled WGS sequence"/>
</dbReference>
<dbReference type="Gene3D" id="3.40.630.30">
    <property type="match status" value="1"/>
</dbReference>
<protein>
    <submittedName>
        <fullName evidence="2">N-acetyltransferase domain-containing protein</fullName>
    </submittedName>
</protein>
<sequence>MGENNSLEYDFRFINEKDEDELVEFLVNEFLLTEPMNNALKMSKEMKEPKLKKLFKNNFLINNSFIAFSKEDGKIVGIRLLSKIKRDEKEEEMTSENELSPGQKKINKILHSVGEDLWNLVPENINTLVRTEISCVARDWYRKGIASKLEDEGNKIIKNRFPEVQGIVAEASSNANQTLLKNKGYKVLKKSYFCDFDIPRGYEGTDHIELVVKLF</sequence>
<dbReference type="WBParaSite" id="SVE_0653500.1">
    <property type="protein sequence ID" value="SVE_0653500.1"/>
    <property type="gene ID" value="SVE_0653500"/>
</dbReference>
<evidence type="ECO:0000313" key="2">
    <source>
        <dbReference type="WBParaSite" id="SVE_0653500.1"/>
    </source>
</evidence>